<dbReference type="InterPro" id="IPR000477">
    <property type="entry name" value="RT_dom"/>
</dbReference>
<keyword evidence="2" id="KW-0548">Nucleotidyltransferase</keyword>
<evidence type="ECO:0000256" key="7">
    <source>
        <dbReference type="SAM" id="MobiDB-lite"/>
    </source>
</evidence>
<gene>
    <name evidence="9" type="ORF">Tco_0877257</name>
</gene>
<evidence type="ECO:0000313" key="10">
    <source>
        <dbReference type="Proteomes" id="UP001151760"/>
    </source>
</evidence>
<dbReference type="InterPro" id="IPR036397">
    <property type="entry name" value="RNaseH_sf"/>
</dbReference>
<evidence type="ECO:0000256" key="3">
    <source>
        <dbReference type="ARBA" id="ARBA00022722"/>
    </source>
</evidence>
<evidence type="ECO:0000259" key="8">
    <source>
        <dbReference type="PROSITE" id="PS50994"/>
    </source>
</evidence>
<protein>
    <submittedName>
        <fullName evidence="9">Reverse transcriptase domain-containing protein</fullName>
    </submittedName>
</protein>
<dbReference type="Gene3D" id="3.30.70.270">
    <property type="match status" value="2"/>
</dbReference>
<keyword evidence="10" id="KW-1185">Reference proteome</keyword>
<feature type="region of interest" description="Disordered" evidence="7">
    <location>
        <begin position="325"/>
        <end position="355"/>
    </location>
</feature>
<dbReference type="Gene3D" id="3.10.10.10">
    <property type="entry name" value="HIV Type 1 Reverse Transcriptase, subunit A, domain 1"/>
    <property type="match status" value="2"/>
</dbReference>
<dbReference type="Pfam" id="PF17921">
    <property type="entry name" value="Integrase_H2C2"/>
    <property type="match status" value="1"/>
</dbReference>
<keyword evidence="4" id="KW-0255">Endonuclease</keyword>
<dbReference type="Pfam" id="PF03732">
    <property type="entry name" value="Retrotrans_gag"/>
    <property type="match status" value="1"/>
</dbReference>
<dbReference type="InterPro" id="IPR041373">
    <property type="entry name" value="RT_RNaseH"/>
</dbReference>
<dbReference type="Pfam" id="PF00665">
    <property type="entry name" value="rve"/>
    <property type="match status" value="1"/>
</dbReference>
<feature type="compositionally biased region" description="Polar residues" evidence="7">
    <location>
        <begin position="439"/>
        <end position="454"/>
    </location>
</feature>
<keyword evidence="3" id="KW-0540">Nuclease</keyword>
<dbReference type="SUPFAM" id="SSF53098">
    <property type="entry name" value="Ribonuclease H-like"/>
    <property type="match status" value="1"/>
</dbReference>
<dbReference type="Pfam" id="PF00078">
    <property type="entry name" value="RVT_1"/>
    <property type="match status" value="1"/>
</dbReference>
<feature type="region of interest" description="Disordered" evidence="7">
    <location>
        <begin position="524"/>
        <end position="545"/>
    </location>
</feature>
<dbReference type="InterPro" id="IPR043128">
    <property type="entry name" value="Rev_trsase/Diguanyl_cyclase"/>
</dbReference>
<reference evidence="9" key="1">
    <citation type="journal article" date="2022" name="Int. J. Mol. Sci.">
        <title>Draft Genome of Tanacetum Coccineum: Genomic Comparison of Closely Related Tanacetum-Family Plants.</title>
        <authorList>
            <person name="Yamashiro T."/>
            <person name="Shiraishi A."/>
            <person name="Nakayama K."/>
            <person name="Satake H."/>
        </authorList>
    </citation>
    <scope>NUCLEOTIDE SEQUENCE</scope>
</reference>
<dbReference type="InterPro" id="IPR012337">
    <property type="entry name" value="RNaseH-like_sf"/>
</dbReference>
<dbReference type="Pfam" id="PF17917">
    <property type="entry name" value="RT_RNaseH"/>
    <property type="match status" value="1"/>
</dbReference>
<evidence type="ECO:0000256" key="6">
    <source>
        <dbReference type="ARBA" id="ARBA00022918"/>
    </source>
</evidence>
<keyword evidence="6 9" id="KW-0695">RNA-directed DNA polymerase</keyword>
<keyword evidence="1" id="KW-0808">Transferase</keyword>
<accession>A0ABQ5BUU1</accession>
<dbReference type="PROSITE" id="PS50994">
    <property type="entry name" value="INTEGRASE"/>
    <property type="match status" value="1"/>
</dbReference>
<dbReference type="EMBL" id="BQNB010013645">
    <property type="protein sequence ID" value="GJT18551.1"/>
    <property type="molecule type" value="Genomic_DNA"/>
</dbReference>
<dbReference type="InterPro" id="IPR050951">
    <property type="entry name" value="Retrovirus_Pol_polyprotein"/>
</dbReference>
<evidence type="ECO:0000256" key="5">
    <source>
        <dbReference type="ARBA" id="ARBA00022801"/>
    </source>
</evidence>
<keyword evidence="5" id="KW-0378">Hydrolase</keyword>
<feature type="domain" description="Integrase catalytic" evidence="8">
    <location>
        <begin position="1246"/>
        <end position="1362"/>
    </location>
</feature>
<dbReference type="PANTHER" id="PTHR37984:SF5">
    <property type="entry name" value="PROTEIN NYNRIN-LIKE"/>
    <property type="match status" value="1"/>
</dbReference>
<evidence type="ECO:0000256" key="2">
    <source>
        <dbReference type="ARBA" id="ARBA00022695"/>
    </source>
</evidence>
<comment type="caution">
    <text evidence="9">The sequence shown here is derived from an EMBL/GenBank/DDBJ whole genome shotgun (WGS) entry which is preliminary data.</text>
</comment>
<evidence type="ECO:0000313" key="9">
    <source>
        <dbReference type="EMBL" id="GJT18551.1"/>
    </source>
</evidence>
<feature type="region of interest" description="Disordered" evidence="7">
    <location>
        <begin position="439"/>
        <end position="459"/>
    </location>
</feature>
<evidence type="ECO:0000256" key="4">
    <source>
        <dbReference type="ARBA" id="ARBA00022759"/>
    </source>
</evidence>
<organism evidence="9 10">
    <name type="scientific">Tanacetum coccineum</name>
    <dbReference type="NCBI Taxonomy" id="301880"/>
    <lineage>
        <taxon>Eukaryota</taxon>
        <taxon>Viridiplantae</taxon>
        <taxon>Streptophyta</taxon>
        <taxon>Embryophyta</taxon>
        <taxon>Tracheophyta</taxon>
        <taxon>Spermatophyta</taxon>
        <taxon>Magnoliopsida</taxon>
        <taxon>eudicotyledons</taxon>
        <taxon>Gunneridae</taxon>
        <taxon>Pentapetalae</taxon>
        <taxon>asterids</taxon>
        <taxon>campanulids</taxon>
        <taxon>Asterales</taxon>
        <taxon>Asteraceae</taxon>
        <taxon>Asteroideae</taxon>
        <taxon>Anthemideae</taxon>
        <taxon>Anthemidinae</taxon>
        <taxon>Tanacetum</taxon>
    </lineage>
</organism>
<reference evidence="9" key="2">
    <citation type="submission" date="2022-01" db="EMBL/GenBank/DDBJ databases">
        <authorList>
            <person name="Yamashiro T."/>
            <person name="Shiraishi A."/>
            <person name="Satake H."/>
            <person name="Nakayama K."/>
        </authorList>
    </citation>
    <scope>NUCLEOTIDE SEQUENCE</scope>
</reference>
<dbReference type="PANTHER" id="PTHR37984">
    <property type="entry name" value="PROTEIN CBG26694"/>
    <property type="match status" value="1"/>
</dbReference>
<feature type="compositionally biased region" description="Low complexity" evidence="7">
    <location>
        <begin position="331"/>
        <end position="355"/>
    </location>
</feature>
<dbReference type="CDD" id="cd09274">
    <property type="entry name" value="RNase_HI_RT_Ty3"/>
    <property type="match status" value="1"/>
</dbReference>
<dbReference type="Gene3D" id="3.30.420.10">
    <property type="entry name" value="Ribonuclease H-like superfamily/Ribonuclease H"/>
    <property type="match status" value="1"/>
</dbReference>
<proteinExistence type="predicted"/>
<evidence type="ECO:0000256" key="1">
    <source>
        <dbReference type="ARBA" id="ARBA00022679"/>
    </source>
</evidence>
<dbReference type="Gene3D" id="1.10.340.70">
    <property type="match status" value="1"/>
</dbReference>
<dbReference type="CDD" id="cd01647">
    <property type="entry name" value="RT_LTR"/>
    <property type="match status" value="1"/>
</dbReference>
<dbReference type="SUPFAM" id="SSF56672">
    <property type="entry name" value="DNA/RNA polymerases"/>
    <property type="match status" value="1"/>
</dbReference>
<sequence length="1513" mass="171746">MRTRSQSRNLHHQQQQAPPAFVEPFNLEEPIENPAPPLAPMDDTRTMAQLLQAPTEGYEDAIVIPEINANFELKHGLINLVQNKQFFGHDKEDPHAHIRYFNKITSTMRFPDVPSTSIKLMLFPFSLEGSARIWLEKEPPRSILTWDDLVSKFINQFFPPSKTTNLRNEITRFQQRFDESFYEAWDRFNDLLRACPHHGFSELHQLDTFYNALNANDQDSLNSAAGGNFLDKMPRECLRIIESKSKNMMETMLVEKQKAQAPAPVKAVEESCVTCGGAHSYQTCPATTGNVYQDNIQEYVSQAAAANYNQGNTGYRAPIANQIRPPGFPPVQNNHNVQNQGNNQNRYNQNRGNFNQAPAYQPPVHQGQIYRPQVVQPPAYQAPAYQAPAPQIQGVSKEDFQAYVKANDAVMRNMQTQGQNMQNQLTNLTDMLSKFVTSNTASTSGTLPSNTVTNPKEDLKGITTRSGVAYKGPTIPITSSPKVMERETEVTKDTMPPANNGSTEDVQPPVVPVVHHESISEPVNAPVSASMPNQKASIPFPSRRNDERRQYSQEVLGFSNVISSGNPTPYYDPIVSTSSPTLTPFGDSDFLLFEEADSFLAIEDDPTSPEVDPTYYDLDGDILLLEAILNSDPSPPPNQGNYFPEIPKDLKICEANNEKSSVNEPPEVELKDLPPHLEYAFLEGNDKLPVIIAKDLKNEEKVALIEVLKSHKRAIAWKLSDIKGIDPEFCTHKIRMEEDFEPTVQHQRRVNPKIYDVIKKEVEKLLDAGLIYPISDSPWIPIDPKDQEKTTFTCPYGTFAYRRMPFGLCNAPGTFQRCMMAIFHDMIEKTMEVFMDDFSVFGDSFSTCLSHLDKMLKRCEDTNLALNWEKSHFMVKEGIVLGHKISKSGIEVDRAKVDVIAKLPHPTTVKGVQSFLGHAGFYRRFIQDFSKIARPMTHLLEKETPFFFSKECIESFNTLKRKLTEAPILIAPDWDLPFELMCDASDFAIGAVLGQRKNKHFQPIHYASKTMTEAQAHYTTTKKELLAVVYAFEKFRSYLVLSKSIVYTDHSAIKYLFTKKDAKPRLMRWILLLQEFDVIIRDKKGAENLAADHLSRLENPHQDKLENKEITETFPLETLGSVALRVDSTPWFADFANYHAGNFIVKGMSSQQKNKFFKDVKHYFWDDPFLFKICADQMIRRCVHGKEALDILEACHNGPTGGHHGANLTAKKVFDAGFFWPSIYKDAHELVKNCDSCQRQGKISQRDEMPQNSIQVCEIFDVWGIDFMGPFPSSKGNKYILVAVDYLSKWVEAKALPTNDARVVCKFLKSLFARFGAPRAIISDRGTHFCNDQFAKVMLKYGVTHRLSTAYHPQTSGQVEKLVYGKECHLPIVLEHKAYWALKHANFDLKTAGDQRKVQLNELSELRDQAYENTLIYKEKTKRIHDAKIKNRVFNVGDQVLLFNSRLKIFSGKLKSRWSGPFTIVQVFPYGTVELSQYSGPNLKVNGHRLKHYFGADVPDMDILDLQTFPKDN</sequence>
<dbReference type="Proteomes" id="UP001151760">
    <property type="component" value="Unassembled WGS sequence"/>
</dbReference>
<name>A0ABQ5BUU1_9ASTR</name>
<dbReference type="InterPro" id="IPR001584">
    <property type="entry name" value="Integrase_cat-core"/>
</dbReference>
<dbReference type="InterPro" id="IPR041588">
    <property type="entry name" value="Integrase_H2C2"/>
</dbReference>
<dbReference type="InterPro" id="IPR043502">
    <property type="entry name" value="DNA/RNA_pol_sf"/>
</dbReference>
<dbReference type="InterPro" id="IPR005162">
    <property type="entry name" value="Retrotrans_gag_dom"/>
</dbReference>
<dbReference type="GO" id="GO:0003964">
    <property type="term" value="F:RNA-directed DNA polymerase activity"/>
    <property type="evidence" value="ECO:0007669"/>
    <property type="project" value="UniProtKB-KW"/>
</dbReference>